<dbReference type="InterPro" id="IPR013976">
    <property type="entry name" value="HDOD"/>
</dbReference>
<dbReference type="RefSeq" id="WP_105936226.1">
    <property type="nucleotide sequence ID" value="NZ_PVNP01000198.1"/>
</dbReference>
<gene>
    <name evidence="2" type="ORF">C6Y40_20330</name>
</gene>
<dbReference type="PROSITE" id="PS51833">
    <property type="entry name" value="HDOD"/>
    <property type="match status" value="1"/>
</dbReference>
<dbReference type="AlphaFoldDB" id="A0A2S9V5V7"/>
<dbReference type="Pfam" id="PF08668">
    <property type="entry name" value="HDOD"/>
    <property type="match status" value="1"/>
</dbReference>
<name>A0A2S9V5V7_9ALTE</name>
<keyword evidence="2" id="KW-0418">Kinase</keyword>
<dbReference type="PANTHER" id="PTHR33525">
    <property type="match status" value="1"/>
</dbReference>
<organism evidence="2 3">
    <name type="scientific">Alteromonas alba</name>
    <dbReference type="NCBI Taxonomy" id="2079529"/>
    <lineage>
        <taxon>Bacteria</taxon>
        <taxon>Pseudomonadati</taxon>
        <taxon>Pseudomonadota</taxon>
        <taxon>Gammaproteobacteria</taxon>
        <taxon>Alteromonadales</taxon>
        <taxon>Alteromonadaceae</taxon>
        <taxon>Alteromonas/Salinimonas group</taxon>
        <taxon>Alteromonas</taxon>
    </lineage>
</organism>
<dbReference type="Gene3D" id="1.10.3210.10">
    <property type="entry name" value="Hypothetical protein af1432"/>
    <property type="match status" value="1"/>
</dbReference>
<reference evidence="3" key="1">
    <citation type="journal article" date="2020" name="Int. J. Syst. Evol. Microbiol.">
        <title>Alteromonas alba sp. nov., a marine bacterium isolated from the seawater of the West Pacific Ocean.</title>
        <authorList>
            <person name="Sun C."/>
            <person name="Wu Y.-H."/>
            <person name="Xamxidin M."/>
            <person name="Cheng H."/>
            <person name="Xu X.-W."/>
        </authorList>
    </citation>
    <scope>NUCLEOTIDE SEQUENCE [LARGE SCALE GENOMIC DNA]</scope>
    <source>
        <strain evidence="3">190</strain>
    </source>
</reference>
<dbReference type="Proteomes" id="UP000238949">
    <property type="component" value="Unassembled WGS sequence"/>
</dbReference>
<feature type="domain" description="HDOD" evidence="1">
    <location>
        <begin position="102"/>
        <end position="293"/>
    </location>
</feature>
<comment type="caution">
    <text evidence="2">The sequence shown here is derived from an EMBL/GenBank/DDBJ whole genome shotgun (WGS) entry which is preliminary data.</text>
</comment>
<dbReference type="OrthoDB" id="6233174at2"/>
<keyword evidence="2" id="KW-0808">Transferase</keyword>
<dbReference type="EMBL" id="PVNP01000198">
    <property type="protein sequence ID" value="PRO71840.1"/>
    <property type="molecule type" value="Genomic_DNA"/>
</dbReference>
<dbReference type="SUPFAM" id="SSF109604">
    <property type="entry name" value="HD-domain/PDEase-like"/>
    <property type="match status" value="1"/>
</dbReference>
<proteinExistence type="predicted"/>
<keyword evidence="3" id="KW-1185">Reference proteome</keyword>
<protein>
    <submittedName>
        <fullName evidence="2">Histidine kinase</fullName>
    </submittedName>
</protein>
<dbReference type="GO" id="GO:0016301">
    <property type="term" value="F:kinase activity"/>
    <property type="evidence" value="ECO:0007669"/>
    <property type="project" value="UniProtKB-KW"/>
</dbReference>
<accession>A0A2S9V5V7</accession>
<dbReference type="PANTHER" id="PTHR33525:SF4">
    <property type="entry name" value="CYCLIC DI-GMP PHOSPHODIESTERASE CDGJ"/>
    <property type="match status" value="1"/>
</dbReference>
<evidence type="ECO:0000259" key="1">
    <source>
        <dbReference type="PROSITE" id="PS51833"/>
    </source>
</evidence>
<sequence length="386" mass="44129">MVERLLTPPAFAKRFNYLLLAPELAKAMVGRRAPGEVSYAESEQSFTRRQLLKVEKDAIKSKLETAKIQANYVQQINQQLHSVIDKKLLQTLADTQDVCENLLNWSEHTTNLIDLLATPSATISKVEAIAVNIPWLVDELLKQVNQPQYRRRDARGDVIAVDTLKTALSFIGIDNVKRVIPALIYKQTLPLISDPFPQIKHKVWEYSLICARTAEAIAKSHKVNPFEAYTLALFSQLGRSAIIKLYFRLFEQVHLDFLRHAQKAKLRNLHSALVQLVPDPKRLLPLIDEHSDKAALHLFEYMVFKRVGYTSAMQQVLQDVLPEDADPLTQVLQQARYYAKYRMLKDNNLFLDDENDKFIAGCAIESDLLQKLHSQTLHQLPILTDL</sequence>
<dbReference type="InterPro" id="IPR052340">
    <property type="entry name" value="RNase_Y/CdgJ"/>
</dbReference>
<evidence type="ECO:0000313" key="3">
    <source>
        <dbReference type="Proteomes" id="UP000238949"/>
    </source>
</evidence>
<evidence type="ECO:0000313" key="2">
    <source>
        <dbReference type="EMBL" id="PRO71840.1"/>
    </source>
</evidence>